<accession>A0A0E9X3K9</accession>
<dbReference type="EMBL" id="GBXM01011280">
    <property type="protein sequence ID" value="JAH97297.1"/>
    <property type="molecule type" value="Transcribed_RNA"/>
</dbReference>
<reference evidence="1" key="1">
    <citation type="submission" date="2014-11" db="EMBL/GenBank/DDBJ databases">
        <authorList>
            <person name="Amaro Gonzalez C."/>
        </authorList>
    </citation>
    <scope>NUCLEOTIDE SEQUENCE</scope>
</reference>
<protein>
    <submittedName>
        <fullName evidence="1">Uncharacterized protein</fullName>
    </submittedName>
</protein>
<name>A0A0E9X3K9_ANGAN</name>
<sequence>MRFTVHLIQSTKFFFWGLSRCLFPPPKTILISTFPQQQTLESVRGNHRHGVKYCFSADGRWCLLRSSFHVIMLFNSTEAPDKVPSGWIQSHTALHFSHNML</sequence>
<proteinExistence type="predicted"/>
<organism evidence="1">
    <name type="scientific">Anguilla anguilla</name>
    <name type="common">European freshwater eel</name>
    <name type="synonym">Muraena anguilla</name>
    <dbReference type="NCBI Taxonomy" id="7936"/>
    <lineage>
        <taxon>Eukaryota</taxon>
        <taxon>Metazoa</taxon>
        <taxon>Chordata</taxon>
        <taxon>Craniata</taxon>
        <taxon>Vertebrata</taxon>
        <taxon>Euteleostomi</taxon>
        <taxon>Actinopterygii</taxon>
        <taxon>Neopterygii</taxon>
        <taxon>Teleostei</taxon>
        <taxon>Anguilliformes</taxon>
        <taxon>Anguillidae</taxon>
        <taxon>Anguilla</taxon>
    </lineage>
</organism>
<dbReference type="AlphaFoldDB" id="A0A0E9X3K9"/>
<evidence type="ECO:0000313" key="1">
    <source>
        <dbReference type="EMBL" id="JAH97297.1"/>
    </source>
</evidence>
<reference evidence="1" key="2">
    <citation type="journal article" date="2015" name="Fish Shellfish Immunol.">
        <title>Early steps in the European eel (Anguilla anguilla)-Vibrio vulnificus interaction in the gills: Role of the RtxA13 toxin.</title>
        <authorList>
            <person name="Callol A."/>
            <person name="Pajuelo D."/>
            <person name="Ebbesson L."/>
            <person name="Teles M."/>
            <person name="MacKenzie S."/>
            <person name="Amaro C."/>
        </authorList>
    </citation>
    <scope>NUCLEOTIDE SEQUENCE</scope>
</reference>